<keyword evidence="6 7" id="KW-0472">Membrane</keyword>
<evidence type="ECO:0000256" key="1">
    <source>
        <dbReference type="ARBA" id="ARBA00004651"/>
    </source>
</evidence>
<keyword evidence="4 7" id="KW-0812">Transmembrane</keyword>
<dbReference type="PANTHER" id="PTHR33884:SF3">
    <property type="entry name" value="UPF0410 PROTEIN YMGE"/>
    <property type="match status" value="1"/>
</dbReference>
<evidence type="ECO:0000256" key="7">
    <source>
        <dbReference type="SAM" id="Phobius"/>
    </source>
</evidence>
<evidence type="ECO:0000313" key="10">
    <source>
        <dbReference type="Proteomes" id="UP000198588"/>
    </source>
</evidence>
<accession>A0A1G5ZFT6</accession>
<organism evidence="9 10">
    <name type="scientific">Mesorhizobium qingshengii</name>
    <dbReference type="NCBI Taxonomy" id="1165689"/>
    <lineage>
        <taxon>Bacteria</taxon>
        <taxon>Pseudomonadati</taxon>
        <taxon>Pseudomonadota</taxon>
        <taxon>Alphaproteobacteria</taxon>
        <taxon>Hyphomicrobiales</taxon>
        <taxon>Phyllobacteriaceae</taxon>
        <taxon>Mesorhizobium</taxon>
    </lineage>
</organism>
<feature type="transmembrane region" description="Helical" evidence="7">
    <location>
        <begin position="56"/>
        <end position="78"/>
    </location>
</feature>
<dbReference type="EMBL" id="FMXM01000018">
    <property type="protein sequence ID" value="SDA93153.1"/>
    <property type="molecule type" value="Genomic_DNA"/>
</dbReference>
<evidence type="ECO:0000256" key="3">
    <source>
        <dbReference type="ARBA" id="ARBA00022475"/>
    </source>
</evidence>
<dbReference type="RefSeq" id="WP_091583325.1">
    <property type="nucleotide sequence ID" value="NZ_FMXM01000018.1"/>
</dbReference>
<reference evidence="9 10" key="1">
    <citation type="submission" date="2016-10" db="EMBL/GenBank/DDBJ databases">
        <authorList>
            <person name="de Groot N.N."/>
        </authorList>
    </citation>
    <scope>NUCLEOTIDE SEQUENCE [LARGE SCALE GENOMIC DNA]</scope>
    <source>
        <strain evidence="9 10">CGMCC 1.12097</strain>
    </source>
</reference>
<dbReference type="PANTHER" id="PTHR33884">
    <property type="entry name" value="UPF0410 PROTEIN YMGE"/>
    <property type="match status" value="1"/>
</dbReference>
<gene>
    <name evidence="8" type="ORF">OOJ09_23100</name>
    <name evidence="9" type="ORF">SAMN02927914_04877</name>
</gene>
<sequence>MAVESLLVFIIIGAIAGWLAGLIVSGFGFGLIGNIIVGIVGAFIAGWLFPRIGFSIGGGILASIIHATIGAIILLVLVKVLKRA</sequence>
<dbReference type="Pfam" id="PF04226">
    <property type="entry name" value="Transgly_assoc"/>
    <property type="match status" value="1"/>
</dbReference>
<feature type="transmembrane region" description="Helical" evidence="7">
    <location>
        <begin position="6"/>
        <end position="24"/>
    </location>
</feature>
<evidence type="ECO:0000313" key="8">
    <source>
        <dbReference type="EMBL" id="MCZ8547087.1"/>
    </source>
</evidence>
<dbReference type="STRING" id="1165689.SAMN02927914_04877"/>
<evidence type="ECO:0000256" key="6">
    <source>
        <dbReference type="ARBA" id="ARBA00023136"/>
    </source>
</evidence>
<dbReference type="AlphaFoldDB" id="A0A1G5ZFT6"/>
<comment type="subcellular location">
    <subcellularLocation>
        <location evidence="1">Cell membrane</location>
        <topology evidence="1">Multi-pass membrane protein</topology>
    </subcellularLocation>
</comment>
<evidence type="ECO:0000256" key="2">
    <source>
        <dbReference type="ARBA" id="ARBA00011006"/>
    </source>
</evidence>
<comment type="similarity">
    <text evidence="2">Belongs to the UPF0410 family.</text>
</comment>
<evidence type="ECO:0000313" key="9">
    <source>
        <dbReference type="EMBL" id="SDA93153.1"/>
    </source>
</evidence>
<dbReference type="Proteomes" id="UP001152178">
    <property type="component" value="Unassembled WGS sequence"/>
</dbReference>
<evidence type="ECO:0000256" key="4">
    <source>
        <dbReference type="ARBA" id="ARBA00022692"/>
    </source>
</evidence>
<feature type="transmembrane region" description="Helical" evidence="7">
    <location>
        <begin position="31"/>
        <end position="50"/>
    </location>
</feature>
<protein>
    <submittedName>
        <fullName evidence="8">GlsB/YeaQ/YmgE family stress response membrane protein</fullName>
    </submittedName>
    <submittedName>
        <fullName evidence="9">Uncharacterized membrane protein YeaQ/YmgE, transglycosylase-associated protein family</fullName>
    </submittedName>
</protein>
<dbReference type="InterPro" id="IPR007341">
    <property type="entry name" value="Transgly_assoc"/>
</dbReference>
<dbReference type="EMBL" id="JAPFQA010000012">
    <property type="protein sequence ID" value="MCZ8547087.1"/>
    <property type="molecule type" value="Genomic_DNA"/>
</dbReference>
<evidence type="ECO:0000256" key="5">
    <source>
        <dbReference type="ARBA" id="ARBA00022989"/>
    </source>
</evidence>
<reference evidence="8" key="2">
    <citation type="submission" date="2022-11" db="EMBL/GenBank/DDBJ databases">
        <authorList>
            <person name="Coimbra C."/>
        </authorList>
    </citation>
    <scope>NUCLEOTIDE SEQUENCE</scope>
    <source>
        <strain evidence="8">Jales19</strain>
    </source>
</reference>
<dbReference type="GO" id="GO:0005886">
    <property type="term" value="C:plasma membrane"/>
    <property type="evidence" value="ECO:0007669"/>
    <property type="project" value="UniProtKB-SubCell"/>
</dbReference>
<evidence type="ECO:0000313" key="11">
    <source>
        <dbReference type="Proteomes" id="UP001152178"/>
    </source>
</evidence>
<keyword evidence="5 7" id="KW-1133">Transmembrane helix</keyword>
<proteinExistence type="inferred from homology"/>
<name>A0A1G5ZFT6_9HYPH</name>
<keyword evidence="11" id="KW-1185">Reference proteome</keyword>
<keyword evidence="3" id="KW-1003">Cell membrane</keyword>
<dbReference type="Proteomes" id="UP000198588">
    <property type="component" value="Unassembled WGS sequence"/>
</dbReference>